<reference evidence="1" key="1">
    <citation type="journal article" date="2021" name="Proc. Natl. Acad. Sci. U.S.A.">
        <title>A Catalog of Tens of Thousands of Viruses from Human Metagenomes Reveals Hidden Associations with Chronic Diseases.</title>
        <authorList>
            <person name="Tisza M.J."/>
            <person name="Buck C.B."/>
        </authorList>
    </citation>
    <scope>NUCLEOTIDE SEQUENCE</scope>
    <source>
        <strain evidence="1">CtgN495</strain>
    </source>
</reference>
<organism evidence="1">
    <name type="scientific">Siphoviridae sp. ctgN495</name>
    <dbReference type="NCBI Taxonomy" id="2825608"/>
    <lineage>
        <taxon>Viruses</taxon>
        <taxon>Duplodnaviria</taxon>
        <taxon>Heunggongvirae</taxon>
        <taxon>Uroviricota</taxon>
        <taxon>Caudoviricetes</taxon>
    </lineage>
</organism>
<evidence type="ECO:0000313" key="1">
    <source>
        <dbReference type="EMBL" id="DAF92224.1"/>
    </source>
</evidence>
<name>A0A8S5UCM7_9CAUD</name>
<dbReference type="EMBL" id="BK016063">
    <property type="protein sequence ID" value="DAF92224.1"/>
    <property type="molecule type" value="Genomic_DNA"/>
</dbReference>
<accession>A0A8S5UCM7</accession>
<sequence>MGQYHKWPSGYLSYNGDFYEAPYYSHMATATKIVNMYELPRPRNANLDEDTLLLNGFICIRTSDVYKRARDWEGKILLISDKQQKYLSDNWNEFNDNQKNCILDLISDFGLLNQFYKEIGECSK</sequence>
<proteinExistence type="predicted"/>
<protein>
    <submittedName>
        <fullName evidence="1">Uncharacterized protein</fullName>
    </submittedName>
</protein>